<protein>
    <submittedName>
        <fullName evidence="6">FAD-dependent oxidoreductase</fullName>
    </submittedName>
</protein>
<dbReference type="RefSeq" id="WP_393170310.1">
    <property type="nucleotide sequence ID" value="NZ_JBICRM010000018.1"/>
</dbReference>
<evidence type="ECO:0000256" key="4">
    <source>
        <dbReference type="ARBA" id="ARBA00023002"/>
    </source>
</evidence>
<reference evidence="6 7" key="1">
    <citation type="submission" date="2024-10" db="EMBL/GenBank/DDBJ databases">
        <authorList>
            <person name="Topkara A.R."/>
            <person name="Saygin H."/>
        </authorList>
    </citation>
    <scope>NUCLEOTIDE SEQUENCE [LARGE SCALE GENOMIC DNA]</scope>
    <source>
        <strain evidence="6 7">M3C6</strain>
    </source>
</reference>
<dbReference type="InterPro" id="IPR050315">
    <property type="entry name" value="FAD-oxidoreductase_2"/>
</dbReference>
<dbReference type="Gene3D" id="3.50.50.60">
    <property type="entry name" value="FAD/NAD(P)-binding domain"/>
    <property type="match status" value="2"/>
</dbReference>
<dbReference type="EMBL" id="JBICRM010000018">
    <property type="protein sequence ID" value="MFG1706979.1"/>
    <property type="molecule type" value="Genomic_DNA"/>
</dbReference>
<dbReference type="PANTHER" id="PTHR43400:SF10">
    <property type="entry name" value="3-OXOSTEROID 1-DEHYDROGENASE"/>
    <property type="match status" value="1"/>
</dbReference>
<sequence length="538" mass="57375">MTEETDAVVIGSGVAGLTAALSAASRGLRVTLLEKAPVFGGTSAVSGGSVWAPNSKYPAEGSRPDSREDGLEYVRALALGRVDDRLLEAFVDNINPALDFLEKETPIEFSSNPHHPDYQPQLPGARPGGRTLQVGLFDTKLLGEHTQQLRKGHSSVPITRLEGDEWGMERPERWDWKLLAERVANGLVGMGAALAGTLLDACLKKGVQVHVNARADELERDAQGRVVGVHAVVDGERRSFRASKGVVLASGGFEWNKDLVNTFLGVPMDAPASPPANEGDGLTMAMSVGAALGNMSEAWWGPMIAASGDTYDGVPLYRPTSGLRTLPGGIIVNRRGHRFLDEAMNYNDFGKMLAAFDSHDYEYSNLPCWLVFDERFRRSYPIATVTPETPTPKWMLTAPTLGELAEAAGIDPAGLAAQVEEFNRHAADGVDPVFHRGESVYDLYRGDPEVTPNRNLRPLESGPYYAVRLFLGCLGTKGGPLTDTEGAVLDTRGARIRGLYACGNVAASPFGPGYPGAGATLAAGIVFGYLSGQALAGA</sequence>
<dbReference type="Gene3D" id="3.90.700.10">
    <property type="entry name" value="Succinate dehydrogenase/fumarate reductase flavoprotein, catalytic domain"/>
    <property type="match status" value="1"/>
</dbReference>
<dbReference type="InterPro" id="IPR036188">
    <property type="entry name" value="FAD/NAD-bd_sf"/>
</dbReference>
<name>A0ABW7AIN6_9ACTN</name>
<proteinExistence type="predicted"/>
<feature type="domain" description="FAD-dependent oxidoreductase 2 FAD-binding" evidence="5">
    <location>
        <begin position="6"/>
        <end position="521"/>
    </location>
</feature>
<dbReference type="InterPro" id="IPR027477">
    <property type="entry name" value="Succ_DH/fumarate_Rdtase_cat_sf"/>
</dbReference>
<organism evidence="6 7">
    <name type="scientific">Nonomuraea marmarensis</name>
    <dbReference type="NCBI Taxonomy" id="3351344"/>
    <lineage>
        <taxon>Bacteria</taxon>
        <taxon>Bacillati</taxon>
        <taxon>Actinomycetota</taxon>
        <taxon>Actinomycetes</taxon>
        <taxon>Streptosporangiales</taxon>
        <taxon>Streptosporangiaceae</taxon>
        <taxon>Nonomuraea</taxon>
    </lineage>
</organism>
<dbReference type="InterPro" id="IPR003953">
    <property type="entry name" value="FAD-dep_OxRdtase_2_FAD-bd"/>
</dbReference>
<keyword evidence="7" id="KW-1185">Reference proteome</keyword>
<evidence type="ECO:0000313" key="7">
    <source>
        <dbReference type="Proteomes" id="UP001603978"/>
    </source>
</evidence>
<dbReference type="Proteomes" id="UP001603978">
    <property type="component" value="Unassembled WGS sequence"/>
</dbReference>
<dbReference type="Pfam" id="PF00890">
    <property type="entry name" value="FAD_binding_2"/>
    <property type="match status" value="1"/>
</dbReference>
<evidence type="ECO:0000256" key="1">
    <source>
        <dbReference type="ARBA" id="ARBA00001974"/>
    </source>
</evidence>
<keyword evidence="4" id="KW-0560">Oxidoreductase</keyword>
<dbReference type="SUPFAM" id="SSF56425">
    <property type="entry name" value="Succinate dehydrogenase/fumarate reductase flavoprotein, catalytic domain"/>
    <property type="match status" value="1"/>
</dbReference>
<accession>A0ABW7AIN6</accession>
<keyword evidence="2" id="KW-0285">Flavoprotein</keyword>
<evidence type="ECO:0000313" key="6">
    <source>
        <dbReference type="EMBL" id="MFG1706979.1"/>
    </source>
</evidence>
<comment type="cofactor">
    <cofactor evidence="1">
        <name>FAD</name>
        <dbReference type="ChEBI" id="CHEBI:57692"/>
    </cofactor>
</comment>
<evidence type="ECO:0000256" key="2">
    <source>
        <dbReference type="ARBA" id="ARBA00022630"/>
    </source>
</evidence>
<keyword evidence="3" id="KW-0274">FAD</keyword>
<evidence type="ECO:0000256" key="3">
    <source>
        <dbReference type="ARBA" id="ARBA00022827"/>
    </source>
</evidence>
<dbReference type="SUPFAM" id="SSF51905">
    <property type="entry name" value="FAD/NAD(P)-binding domain"/>
    <property type="match status" value="1"/>
</dbReference>
<evidence type="ECO:0000259" key="5">
    <source>
        <dbReference type="Pfam" id="PF00890"/>
    </source>
</evidence>
<comment type="caution">
    <text evidence="6">The sequence shown here is derived from an EMBL/GenBank/DDBJ whole genome shotgun (WGS) entry which is preliminary data.</text>
</comment>
<gene>
    <name evidence="6" type="ORF">ACFLIM_27675</name>
</gene>
<dbReference type="PANTHER" id="PTHR43400">
    <property type="entry name" value="FUMARATE REDUCTASE"/>
    <property type="match status" value="1"/>
</dbReference>